<feature type="chain" id="PRO_5004618524" evidence="3">
    <location>
        <begin position="33"/>
        <end position="1023"/>
    </location>
</feature>
<keyword evidence="2" id="KW-0812">Transmembrane</keyword>
<feature type="compositionally biased region" description="Basic and acidic residues" evidence="1">
    <location>
        <begin position="960"/>
        <end position="975"/>
    </location>
</feature>
<feature type="transmembrane region" description="Helical" evidence="2">
    <location>
        <begin position="995"/>
        <end position="1018"/>
    </location>
</feature>
<keyword evidence="2" id="KW-1133">Transmembrane helix</keyword>
<comment type="caution">
    <text evidence="4">The sequence shown here is derived from an EMBL/GenBank/DDBJ whole genome shotgun (WGS) entry which is preliminary data.</text>
</comment>
<dbReference type="EMBL" id="AWSI01000009">
    <property type="protein sequence ID" value="ERH31685.1"/>
    <property type="molecule type" value="Genomic_DNA"/>
</dbReference>
<evidence type="ECO:0000256" key="2">
    <source>
        <dbReference type="SAM" id="Phobius"/>
    </source>
</evidence>
<dbReference type="PATRIC" id="fig|1321816.3.peg.96"/>
<keyword evidence="2" id="KW-0472">Membrane</keyword>
<dbReference type="AlphaFoldDB" id="U1QWC4"/>
<dbReference type="RefSeq" id="WP_021617275.1">
    <property type="nucleotide sequence ID" value="NZ_KE952640.1"/>
</dbReference>
<keyword evidence="5" id="KW-1185">Reference proteome</keyword>
<sequence>MKRKGWLISMVVAVAMLFSGLIAAFPMASAQAADALLAVAQYVKTSGSATCATNPASATYNGTVNINVPLSTALAGHEADMAEAARYGLYPHGLEGKNKIAYISYAVTFPKNVTIGQVTTSNTSSIINGNRIVPTVESTADRQTVNFKMYLIDVNWAGVYDAYQRDKQDPGAHTVNLRIPYTVTATTKQQAQQFEAATVTGRGSLSFYKSGWEAQFGYNVQNYKTDDASQPLASGMSDCLPDPVQKTTKWVADTGESLKNPVVGDDFQVAGTIDGYEFVSEATSGDGNTKTYTFKKKSTNPTDAIPEGTIKGTISANLSGSADGNKKISNAGVFTAASKKSVFSVTGTLHVNDLVKNQMAELIKKYDEKPSDFADISLSKTKFQFVAKLTLPEGLEFADAQTHAPIDVALTGAEDFEVKSAEVKGKVATIVMGFKKAEDITTFAKLKEAIDKLDKDLSVTVNNITFSDTAQPATNYSITGEATGGFSSEATKGGTTRAFNFEYTAANEAGLLLTVNYAKPIESDLPADVRGRLSVADGKQKAWDTTAQDIYRVPSVNDTIDVQGVLHVGESVKTQMKEIEDKYGKNESDFEKIKLDAVRVGFRSTLKLPEGMKFTTTNKDDLKLEGAPDFDYEVSFTSNEAVVDFVLKDPAAIKTYADLKKVIDKLDADLTITIPRVGFDAEKAKKADLPWFTISGTASGNFSSYATFGTTTYPFTFQWNGKQKQGEEDRYFFSGINFTVQPGIDMPADLRGAQTSKDLDTEHEQVYVADSSKSTLDVAGVLHIQDAVLAKMKSIENWEGVSAGTFDSIVLKNTKFGFDAKLTLPKGMTFTNTDIEKLGLVANGFVVNKEKSSFKGNVLTVHFDIAKPEDIKTYGDLKKLVNEAGNENGDFMITVHGVAFTADSKPNTNYTIEGTVAGEFSSEATLGSRTIPFAFQWNGVQQADEADAVAPKGINFTVKYKADPTPEPKPEDPKVPTKPTKPTAQKPSTKLASTGAAIVGMVVVAGFAIAAGVSLVAMRRMRK</sequence>
<organism evidence="4 5">
    <name type="scientific">Alloscardovia omnicolens F0580</name>
    <dbReference type="NCBI Taxonomy" id="1321816"/>
    <lineage>
        <taxon>Bacteria</taxon>
        <taxon>Bacillati</taxon>
        <taxon>Actinomycetota</taxon>
        <taxon>Actinomycetes</taxon>
        <taxon>Bifidobacteriales</taxon>
        <taxon>Bifidobacteriaceae</taxon>
        <taxon>Alloscardovia</taxon>
    </lineage>
</organism>
<feature type="region of interest" description="Disordered" evidence="1">
    <location>
        <begin position="960"/>
        <end position="990"/>
    </location>
</feature>
<dbReference type="HOGENOM" id="CLU_011396_0_0_11"/>
<accession>U1QWC4</accession>
<evidence type="ECO:0000313" key="5">
    <source>
        <dbReference type="Proteomes" id="UP000016519"/>
    </source>
</evidence>
<feature type="compositionally biased region" description="Low complexity" evidence="1">
    <location>
        <begin position="977"/>
        <end position="990"/>
    </location>
</feature>
<proteinExistence type="predicted"/>
<gene>
    <name evidence="4" type="ORF">HMPREF9244_00120</name>
</gene>
<name>U1QWC4_9BIFI</name>
<evidence type="ECO:0000256" key="3">
    <source>
        <dbReference type="SAM" id="SignalP"/>
    </source>
</evidence>
<feature type="signal peptide" evidence="3">
    <location>
        <begin position="1"/>
        <end position="32"/>
    </location>
</feature>
<evidence type="ECO:0000256" key="1">
    <source>
        <dbReference type="SAM" id="MobiDB-lite"/>
    </source>
</evidence>
<protein>
    <submittedName>
        <fullName evidence="4">LPXTG-motif protein cell wall anchor domain protein</fullName>
    </submittedName>
</protein>
<keyword evidence="3" id="KW-0732">Signal</keyword>
<dbReference type="Proteomes" id="UP000016519">
    <property type="component" value="Unassembled WGS sequence"/>
</dbReference>
<reference evidence="4 5" key="1">
    <citation type="submission" date="2013-08" db="EMBL/GenBank/DDBJ databases">
        <authorList>
            <person name="Weinstock G."/>
            <person name="Sodergren E."/>
            <person name="Wylie T."/>
            <person name="Fulton L."/>
            <person name="Fulton R."/>
            <person name="Fronick C."/>
            <person name="O'Laughlin M."/>
            <person name="Godfrey J."/>
            <person name="Miner T."/>
            <person name="Herter B."/>
            <person name="Appelbaum E."/>
            <person name="Cordes M."/>
            <person name="Lek S."/>
            <person name="Wollam A."/>
            <person name="Pepin K.H."/>
            <person name="Palsikar V.B."/>
            <person name="Mitreva M."/>
            <person name="Wilson R.K."/>
        </authorList>
    </citation>
    <scope>NUCLEOTIDE SEQUENCE [LARGE SCALE GENOMIC DNA]</scope>
    <source>
        <strain evidence="4 5">F0580</strain>
    </source>
</reference>
<evidence type="ECO:0000313" key="4">
    <source>
        <dbReference type="EMBL" id="ERH31685.1"/>
    </source>
</evidence>
<dbReference type="STRING" id="419015.HMPREF3214_00507"/>